<accession>A0ABY6W973</accession>
<dbReference type="Proteomes" id="UP000366065">
    <property type="component" value="Unassembled WGS sequence"/>
</dbReference>
<comment type="caution">
    <text evidence="3">The sequence shown here is derived from an EMBL/GenBank/DDBJ whole genome shotgun (WGS) entry which is preliminary data.</text>
</comment>
<evidence type="ECO:0000313" key="3">
    <source>
        <dbReference type="EMBL" id="VVE41879.1"/>
    </source>
</evidence>
<keyword evidence="2" id="KW-1133">Transmembrane helix</keyword>
<feature type="region of interest" description="Disordered" evidence="1">
    <location>
        <begin position="63"/>
        <end position="114"/>
    </location>
</feature>
<name>A0ABY6W973_9BURK</name>
<evidence type="ECO:0000256" key="1">
    <source>
        <dbReference type="SAM" id="MobiDB-lite"/>
    </source>
</evidence>
<feature type="region of interest" description="Disordered" evidence="1">
    <location>
        <begin position="129"/>
        <end position="162"/>
    </location>
</feature>
<organism evidence="3 4">
    <name type="scientific">Pandoraea capi</name>
    <dbReference type="NCBI Taxonomy" id="2508286"/>
    <lineage>
        <taxon>Bacteria</taxon>
        <taxon>Pseudomonadati</taxon>
        <taxon>Pseudomonadota</taxon>
        <taxon>Betaproteobacteria</taxon>
        <taxon>Burkholderiales</taxon>
        <taxon>Burkholderiaceae</taxon>
        <taxon>Pandoraea</taxon>
    </lineage>
</organism>
<evidence type="ECO:0000313" key="4">
    <source>
        <dbReference type="Proteomes" id="UP000366065"/>
    </source>
</evidence>
<feature type="compositionally biased region" description="Polar residues" evidence="1">
    <location>
        <begin position="82"/>
        <end position="98"/>
    </location>
</feature>
<keyword evidence="4" id="KW-1185">Reference proteome</keyword>
<feature type="transmembrane region" description="Helical" evidence="2">
    <location>
        <begin position="15"/>
        <end position="35"/>
    </location>
</feature>
<evidence type="ECO:0000256" key="2">
    <source>
        <dbReference type="SAM" id="Phobius"/>
    </source>
</evidence>
<proteinExistence type="predicted"/>
<dbReference type="EMBL" id="CABPRV010000011">
    <property type="protein sequence ID" value="VVE41879.1"/>
    <property type="molecule type" value="Genomic_DNA"/>
</dbReference>
<protein>
    <submittedName>
        <fullName evidence="3">Uncharacterized protein</fullName>
    </submittedName>
</protein>
<keyword evidence="2" id="KW-0472">Membrane</keyword>
<sequence length="230" mass="24605">MIHVDRSNRSGHDPWLLMVCVSTSVVLHLLLAIVLPHGGHVPDKAGATPAMIVTFVESPASQISLPKGLGSPQDKKKHVPNGRTNVGNKTSTIGSRSPTKPVVNERTSPPDQQEIPLTNWRESIHDLVRPSRSANDVNSAERAVISQSTTSDGKEETRLGTGSDSVAKAFEAALGKGWASGAATSEIRPDGSRVERVQTPNGTYCVRIPGQATSIDPFIRQERPLIAVKC</sequence>
<reference evidence="3 4" key="1">
    <citation type="submission" date="2019-08" db="EMBL/GenBank/DDBJ databases">
        <authorList>
            <person name="Peeters C."/>
        </authorList>
    </citation>
    <scope>NUCLEOTIDE SEQUENCE [LARGE SCALE GENOMIC DNA]</scope>
    <source>
        <strain evidence="3 4">LMG 20602</strain>
    </source>
</reference>
<gene>
    <name evidence="3" type="ORF">PCA20602_04208</name>
</gene>
<keyword evidence="2" id="KW-0812">Transmembrane</keyword>